<evidence type="ECO:0000256" key="20">
    <source>
        <dbReference type="RuleBase" id="RU363085"/>
    </source>
</evidence>
<feature type="transmembrane region" description="Helical" evidence="20">
    <location>
        <begin position="181"/>
        <end position="206"/>
    </location>
</feature>
<evidence type="ECO:0000256" key="18">
    <source>
        <dbReference type="ARBA" id="ARBA00029680"/>
    </source>
</evidence>
<evidence type="ECO:0000256" key="14">
    <source>
        <dbReference type="ARBA" id="ARBA00023136"/>
    </source>
</evidence>
<keyword evidence="7 20" id="KW-0109">Calcium transport</keyword>
<dbReference type="GO" id="GO:1990454">
    <property type="term" value="C:L-type voltage-gated calcium channel complex"/>
    <property type="evidence" value="ECO:0007669"/>
    <property type="project" value="TreeGrafter"/>
</dbReference>
<dbReference type="GO" id="GO:1902514">
    <property type="term" value="P:regulation of calcium ion transmembrane transport via high voltage-gated calcium channel"/>
    <property type="evidence" value="ECO:0007669"/>
    <property type="project" value="TreeGrafter"/>
</dbReference>
<comment type="function">
    <text evidence="1 20">Regulatory subunit of the voltage-gated calcium channel that gives rise to L-type calcium currents in skeletal muscle. Regulates channel inactivation kinetics.</text>
</comment>
<dbReference type="KEGG" id="sasa:106606705"/>
<comment type="similarity">
    <text evidence="3 20">Belongs to the PMP-22/EMP/MP20 family. CACNG subfamily.</text>
</comment>
<comment type="subunit">
    <text evidence="19 20">Component of a calcium channel complex consisting of a pore-forming alpha subunit (CACNA1S) and the ancillary subunits CACNB1 or CACNB2, CACNG1 and CACNA2D1. The channel complex contains alpha, beta, gamma and delta subunits in a 1:1:1:1 ratio, i.e. it contains either CACNB1 or CACNB2.</text>
</comment>
<keyword evidence="16" id="KW-0325">Glycoprotein</keyword>
<evidence type="ECO:0000256" key="4">
    <source>
        <dbReference type="ARBA" id="ARBA00019950"/>
    </source>
</evidence>
<dbReference type="InterPro" id="IPR005421">
    <property type="entry name" value="VDCC_g1su"/>
</dbReference>
<keyword evidence="5 20" id="KW-0813">Transport</keyword>
<keyword evidence="21" id="KW-1185">Reference proteome</keyword>
<keyword evidence="15" id="KW-1015">Disulfide bond</keyword>
<dbReference type="Gene3D" id="1.20.140.150">
    <property type="match status" value="1"/>
</dbReference>
<dbReference type="Proteomes" id="UP001652741">
    <property type="component" value="Chromosome ssa06"/>
</dbReference>
<protein>
    <recommendedName>
        <fullName evidence="4 20">Voltage-dependent calcium channel gamma-1 subunit</fullName>
    </recommendedName>
    <alternativeName>
        <fullName evidence="18 20">Dihydropyridine-sensitive L-type, skeletal muscle calcium channel subunit gamma</fullName>
    </alternativeName>
</protein>
<evidence type="ECO:0000256" key="9">
    <source>
        <dbReference type="ARBA" id="ARBA00022692"/>
    </source>
</evidence>
<gene>
    <name evidence="22" type="primary">LOC106606705</name>
</gene>
<accession>A0A1S3S2A7</accession>
<evidence type="ECO:0000256" key="19">
    <source>
        <dbReference type="ARBA" id="ARBA00046683"/>
    </source>
</evidence>
<keyword evidence="12 20" id="KW-1133">Transmembrane helix</keyword>
<dbReference type="AlphaFoldDB" id="A0A1S3S2A7"/>
<keyword evidence="10 20" id="KW-0106">Calcium</keyword>
<dbReference type="PRINTS" id="PR01792">
    <property type="entry name" value="VDCCGAMMA"/>
</dbReference>
<evidence type="ECO:0000313" key="22">
    <source>
        <dbReference type="RefSeq" id="XP_014058536.2"/>
    </source>
</evidence>
<evidence type="ECO:0000256" key="13">
    <source>
        <dbReference type="ARBA" id="ARBA00023065"/>
    </source>
</evidence>
<feature type="transmembrane region" description="Helical" evidence="20">
    <location>
        <begin position="109"/>
        <end position="133"/>
    </location>
</feature>
<feature type="transmembrane region" description="Helical" evidence="20">
    <location>
        <begin position="12"/>
        <end position="29"/>
    </location>
</feature>
<evidence type="ECO:0000256" key="11">
    <source>
        <dbReference type="ARBA" id="ARBA00022882"/>
    </source>
</evidence>
<keyword evidence="14 20" id="KW-0472">Membrane</keyword>
<keyword evidence="17 20" id="KW-0407">Ion channel</keyword>
<proteinExistence type="inferred from homology"/>
<evidence type="ECO:0000256" key="5">
    <source>
        <dbReference type="ARBA" id="ARBA00022448"/>
    </source>
</evidence>
<name>A0A1S3S2A7_SALSA</name>
<dbReference type="InterPro" id="IPR004031">
    <property type="entry name" value="PMP22/EMP/MP20/Claudin"/>
</dbReference>
<evidence type="ECO:0000256" key="3">
    <source>
        <dbReference type="ARBA" id="ARBA00007111"/>
    </source>
</evidence>
<sequence>MLEEKKTKVKITFFIILVGISCMLAAMVTDHWTVLSPPFDKFNATCETVHFGLWKLCMKTVFMVEEDPEGQGCGPISLPGAKNCSYFKHFTKEEEAKGFEAKTQKEYNLSAAAIAVFSLAFMILGSLCVVCSFGKGRDYLLRPAGMFFAFAGLCIIISVEVMRNSTKRMIDSEETVWEQYYYSWSFECACTSFVLLVFSGLSLLIISMPQMPRNPWETCMDAEPDSMEPLD</sequence>
<keyword evidence="6" id="KW-1003">Cell membrane</keyword>
<keyword evidence="11 20" id="KW-0851">Voltage-gated channel</keyword>
<evidence type="ECO:0000256" key="8">
    <source>
        <dbReference type="ARBA" id="ARBA00022673"/>
    </source>
</evidence>
<keyword evidence="9 20" id="KW-0812">Transmembrane</keyword>
<evidence type="ECO:0000256" key="7">
    <source>
        <dbReference type="ARBA" id="ARBA00022568"/>
    </source>
</evidence>
<evidence type="ECO:0000256" key="12">
    <source>
        <dbReference type="ARBA" id="ARBA00022989"/>
    </source>
</evidence>
<dbReference type="GeneID" id="106606705"/>
<evidence type="ECO:0000313" key="21">
    <source>
        <dbReference type="Proteomes" id="UP001652741"/>
    </source>
</evidence>
<evidence type="ECO:0000256" key="15">
    <source>
        <dbReference type="ARBA" id="ARBA00023157"/>
    </source>
</evidence>
<comment type="subcellular location">
    <subcellularLocation>
        <location evidence="2">Cell membrane</location>
        <location evidence="2">Sarcolemma</location>
        <topology evidence="2">Multi-pass membrane protein</topology>
    </subcellularLocation>
    <subcellularLocation>
        <location evidence="20">Membrane</location>
        <topology evidence="20">Multi-pass membrane protein</topology>
    </subcellularLocation>
</comment>
<dbReference type="GO" id="GO:0005245">
    <property type="term" value="F:voltage-gated calcium channel activity"/>
    <property type="evidence" value="ECO:0007669"/>
    <property type="project" value="InterPro"/>
</dbReference>
<dbReference type="PROSITE" id="PS51257">
    <property type="entry name" value="PROKAR_LIPOPROTEIN"/>
    <property type="match status" value="1"/>
</dbReference>
<feature type="transmembrane region" description="Helical" evidence="20">
    <location>
        <begin position="140"/>
        <end position="161"/>
    </location>
</feature>
<evidence type="ECO:0000256" key="1">
    <source>
        <dbReference type="ARBA" id="ARBA00003367"/>
    </source>
</evidence>
<dbReference type="GO" id="GO:0005246">
    <property type="term" value="F:calcium channel regulator activity"/>
    <property type="evidence" value="ECO:0007669"/>
    <property type="project" value="TreeGrafter"/>
</dbReference>
<keyword evidence="13 20" id="KW-0406">Ion transport</keyword>
<dbReference type="RefSeq" id="XP_014058536.2">
    <property type="nucleotide sequence ID" value="XM_014203061.2"/>
</dbReference>
<dbReference type="Pfam" id="PF13903">
    <property type="entry name" value="Claudin_2"/>
    <property type="match status" value="1"/>
</dbReference>
<evidence type="ECO:0000256" key="2">
    <source>
        <dbReference type="ARBA" id="ARBA00004415"/>
    </source>
</evidence>
<keyword evidence="8 20" id="KW-0107">Calcium channel</keyword>
<dbReference type="InterPro" id="IPR008368">
    <property type="entry name" value="VDCC_gsu"/>
</dbReference>
<dbReference type="PRINTS" id="PR01601">
    <property type="entry name" value="VDCCGAMMA1"/>
</dbReference>
<evidence type="ECO:0000256" key="16">
    <source>
        <dbReference type="ARBA" id="ARBA00023180"/>
    </source>
</evidence>
<evidence type="ECO:0000256" key="10">
    <source>
        <dbReference type="ARBA" id="ARBA00022837"/>
    </source>
</evidence>
<organism evidence="21 22">
    <name type="scientific">Salmo salar</name>
    <name type="common">Atlantic salmon</name>
    <dbReference type="NCBI Taxonomy" id="8030"/>
    <lineage>
        <taxon>Eukaryota</taxon>
        <taxon>Metazoa</taxon>
        <taxon>Chordata</taxon>
        <taxon>Craniata</taxon>
        <taxon>Vertebrata</taxon>
        <taxon>Euteleostomi</taxon>
        <taxon>Actinopterygii</taxon>
        <taxon>Neopterygii</taxon>
        <taxon>Teleostei</taxon>
        <taxon>Protacanthopterygii</taxon>
        <taxon>Salmoniformes</taxon>
        <taxon>Salmonidae</taxon>
        <taxon>Salmoninae</taxon>
        <taxon>Salmo</taxon>
    </lineage>
</organism>
<evidence type="ECO:0000256" key="17">
    <source>
        <dbReference type="ARBA" id="ARBA00023303"/>
    </source>
</evidence>
<dbReference type="PANTHER" id="PTHR15025">
    <property type="entry name" value="VOLTAGE-DEPENDENT CALCIUM CHANNEL GAMMA-1 SUBUNIT-RELATED"/>
    <property type="match status" value="1"/>
</dbReference>
<dbReference type="PANTHER" id="PTHR15025:SF1">
    <property type="entry name" value="VOLTAGE-DEPENDENT CALCIUM CHANNEL GAMMA-1 SUBUNIT"/>
    <property type="match status" value="1"/>
</dbReference>
<evidence type="ECO:0000256" key="6">
    <source>
        <dbReference type="ARBA" id="ARBA00022475"/>
    </source>
</evidence>
<reference evidence="22" key="1">
    <citation type="submission" date="2025-08" db="UniProtKB">
        <authorList>
            <consortium name="RefSeq"/>
        </authorList>
    </citation>
    <scope>IDENTIFICATION</scope>
</reference>